<evidence type="ECO:0000313" key="3">
    <source>
        <dbReference type="Proteomes" id="UP000274429"/>
    </source>
</evidence>
<evidence type="ECO:0000313" key="4">
    <source>
        <dbReference type="WBParaSite" id="TTAC_0000463301-mRNA-1"/>
    </source>
</evidence>
<feature type="transmembrane region" description="Helical" evidence="1">
    <location>
        <begin position="42"/>
        <end position="67"/>
    </location>
</feature>
<protein>
    <submittedName>
        <fullName evidence="4">Cadherin domain-containing protein</fullName>
    </submittedName>
</protein>
<reference evidence="4" key="1">
    <citation type="submission" date="2017-02" db="UniProtKB">
        <authorList>
            <consortium name="WormBaseParasite"/>
        </authorList>
    </citation>
    <scope>IDENTIFICATION</scope>
</reference>
<accession>A0A0R3WV43</accession>
<dbReference type="EMBL" id="UYWX01004899">
    <property type="protein sequence ID" value="VDM25297.1"/>
    <property type="molecule type" value="Genomic_DNA"/>
</dbReference>
<reference evidence="2 3" key="2">
    <citation type="submission" date="2018-11" db="EMBL/GenBank/DDBJ databases">
        <authorList>
            <consortium name="Pathogen Informatics"/>
        </authorList>
    </citation>
    <scope>NUCLEOTIDE SEQUENCE [LARGE SCALE GENOMIC DNA]</scope>
</reference>
<name>A0A0R3WV43_HYDTA</name>
<proteinExistence type="predicted"/>
<dbReference type="STRING" id="6205.A0A0R3WV43"/>
<keyword evidence="1" id="KW-0472">Membrane</keyword>
<evidence type="ECO:0000256" key="1">
    <source>
        <dbReference type="SAM" id="Phobius"/>
    </source>
</evidence>
<dbReference type="WBParaSite" id="TTAC_0000463301-mRNA-1">
    <property type="protein sequence ID" value="TTAC_0000463301-mRNA-1"/>
    <property type="gene ID" value="TTAC_0000463301"/>
</dbReference>
<sequence>LIELIIEDVPSRGNWLGAGSNGKNNVNRESFVTSSRIEAKNVLIVIVLSTVSAFLAAVLISAILCMVRPFHKSRRRRGGDVVLNGGINGIGGSGTMKLSPFALEPHTSPTLLMHPRSGPLSCSDSATLDGCSAVGEGTWIVGTTGTLISAYDGNEIKNETFRLQTDGMVRLV</sequence>
<evidence type="ECO:0000313" key="2">
    <source>
        <dbReference type="EMBL" id="VDM25297.1"/>
    </source>
</evidence>
<dbReference type="OrthoDB" id="6079678at2759"/>
<gene>
    <name evidence="2" type="ORF">TTAC_LOCUS4618</name>
</gene>
<keyword evidence="1" id="KW-0812">Transmembrane</keyword>
<dbReference type="AlphaFoldDB" id="A0A0R3WV43"/>
<keyword evidence="1" id="KW-1133">Transmembrane helix</keyword>
<dbReference type="Proteomes" id="UP000274429">
    <property type="component" value="Unassembled WGS sequence"/>
</dbReference>
<keyword evidence="3" id="KW-1185">Reference proteome</keyword>
<organism evidence="4">
    <name type="scientific">Hydatigena taeniaeformis</name>
    <name type="common">Feline tapeworm</name>
    <name type="synonym">Taenia taeniaeformis</name>
    <dbReference type="NCBI Taxonomy" id="6205"/>
    <lineage>
        <taxon>Eukaryota</taxon>
        <taxon>Metazoa</taxon>
        <taxon>Spiralia</taxon>
        <taxon>Lophotrochozoa</taxon>
        <taxon>Platyhelminthes</taxon>
        <taxon>Cestoda</taxon>
        <taxon>Eucestoda</taxon>
        <taxon>Cyclophyllidea</taxon>
        <taxon>Taeniidae</taxon>
        <taxon>Hydatigera</taxon>
    </lineage>
</organism>